<dbReference type="Proteomes" id="UP000018842">
    <property type="component" value="Unassembled WGS sequence"/>
</dbReference>
<organism evidence="2 3">
    <name type="scientific">Bacteroides pyogenes DSM 20611 = JCM 6294</name>
    <dbReference type="NCBI Taxonomy" id="1121100"/>
    <lineage>
        <taxon>Bacteria</taxon>
        <taxon>Pseudomonadati</taxon>
        <taxon>Bacteroidota</taxon>
        <taxon>Bacteroidia</taxon>
        <taxon>Bacteroidales</taxon>
        <taxon>Bacteroidaceae</taxon>
        <taxon>Bacteroides</taxon>
    </lineage>
</organism>
<feature type="transmembrane region" description="Helical" evidence="1">
    <location>
        <begin position="56"/>
        <end position="76"/>
    </location>
</feature>
<accession>W4PJI3</accession>
<keyword evidence="1" id="KW-0812">Transmembrane</keyword>
<evidence type="ECO:0000313" key="2">
    <source>
        <dbReference type="EMBL" id="GAE19304.1"/>
    </source>
</evidence>
<sequence>MFRVLMMAVCLADTIPLTKRPSAVNFAGEYTFTPTGASSFFFVASDEQAEKKETAAIPNIIVRIVFITVYALFVCCK</sequence>
<comment type="caution">
    <text evidence="2">The sequence shown here is derived from an EMBL/GenBank/DDBJ whole genome shotgun (WGS) entry which is preliminary data.</text>
</comment>
<name>W4PJI3_9BACE</name>
<reference evidence="3" key="1">
    <citation type="journal article" date="2014" name="Genome">
        <title>Draft Genome Sequences of Three Strains of Bacteroides pyogenes Isolated from a Cat and Swine.</title>
        <authorList>
            <person name="Sakamoto M."/>
            <person name="Oshima K."/>
            <person name="Suda W."/>
            <person name="Kitamura K."/>
            <person name="Iida T."/>
            <person name="Hattori M."/>
            <person name="Ohkuma M."/>
        </authorList>
    </citation>
    <scope>NUCLEOTIDE SEQUENCE [LARGE SCALE GENOMIC DNA]</scope>
    <source>
        <strain evidence="3">JCM 6294</strain>
    </source>
</reference>
<evidence type="ECO:0000256" key="1">
    <source>
        <dbReference type="SAM" id="Phobius"/>
    </source>
</evidence>
<keyword evidence="1" id="KW-1133">Transmembrane helix</keyword>
<protein>
    <submittedName>
        <fullName evidence="2">Uncharacterized protein</fullName>
    </submittedName>
</protein>
<proteinExistence type="predicted"/>
<gene>
    <name evidence="2" type="ORF">JCM6294_2338</name>
</gene>
<keyword evidence="1" id="KW-0472">Membrane</keyword>
<dbReference type="AlphaFoldDB" id="W4PJI3"/>
<dbReference type="EMBL" id="BAIR01000020">
    <property type="protein sequence ID" value="GAE19304.1"/>
    <property type="molecule type" value="Genomic_DNA"/>
</dbReference>
<evidence type="ECO:0000313" key="3">
    <source>
        <dbReference type="Proteomes" id="UP000018842"/>
    </source>
</evidence>